<dbReference type="Pfam" id="PF13435">
    <property type="entry name" value="Cytochrome_C554"/>
    <property type="match status" value="1"/>
</dbReference>
<dbReference type="SUPFAM" id="SSF48695">
    <property type="entry name" value="Multiheme cytochromes"/>
    <property type="match status" value="1"/>
</dbReference>
<dbReference type="EMBL" id="BDJL01000142">
    <property type="protein sequence ID" value="GAV26526.1"/>
    <property type="molecule type" value="Genomic_DNA"/>
</dbReference>
<dbReference type="InterPro" id="IPR023155">
    <property type="entry name" value="Cyt_c-552/4"/>
</dbReference>
<proteinExistence type="predicted"/>
<organism evidence="2 3">
    <name type="scientific">Carboxydothermus islandicus</name>
    <dbReference type="NCBI Taxonomy" id="661089"/>
    <lineage>
        <taxon>Bacteria</taxon>
        <taxon>Bacillati</taxon>
        <taxon>Bacillota</taxon>
        <taxon>Clostridia</taxon>
        <taxon>Thermoanaerobacterales</taxon>
        <taxon>Thermoanaerobacteraceae</taxon>
        <taxon>Carboxydothermus</taxon>
    </lineage>
</organism>
<dbReference type="AlphaFoldDB" id="A0A1L8D5P4"/>
<feature type="domain" description="Cytochrome c-552/4" evidence="1">
    <location>
        <begin position="47"/>
        <end position="127"/>
    </location>
</feature>
<evidence type="ECO:0000259" key="1">
    <source>
        <dbReference type="Pfam" id="PF13435"/>
    </source>
</evidence>
<dbReference type="PROSITE" id="PS51257">
    <property type="entry name" value="PROKAR_LIPOPROTEIN"/>
    <property type="match status" value="1"/>
</dbReference>
<evidence type="ECO:0000313" key="2">
    <source>
        <dbReference type="EMBL" id="GAV26526.1"/>
    </source>
</evidence>
<dbReference type="RefSeq" id="WP_075866679.1">
    <property type="nucleotide sequence ID" value="NZ_BDJL01000142.1"/>
</dbReference>
<dbReference type="Gene3D" id="1.10.1130.10">
    <property type="entry name" value="Flavocytochrome C3, Chain A"/>
    <property type="match status" value="1"/>
</dbReference>
<dbReference type="STRING" id="661089.ciss_24590"/>
<comment type="caution">
    <text evidence="2">The sequence shown here is derived from an EMBL/GenBank/DDBJ whole genome shotgun (WGS) entry which is preliminary data.</text>
</comment>
<gene>
    <name evidence="2" type="ORF">ciss_24590</name>
</gene>
<dbReference type="Proteomes" id="UP000187338">
    <property type="component" value="Unassembled WGS sequence"/>
</dbReference>
<name>A0A1L8D5P4_9THEO</name>
<evidence type="ECO:0000313" key="3">
    <source>
        <dbReference type="Proteomes" id="UP000187338"/>
    </source>
</evidence>
<protein>
    <recommendedName>
        <fullName evidence="1">Cytochrome c-552/4 domain-containing protein</fullName>
    </recommendedName>
</protein>
<dbReference type="InterPro" id="IPR036280">
    <property type="entry name" value="Multihaem_cyt_sf"/>
</dbReference>
<sequence>MNKKILGLVFLMIFLFIAGCGSKEVEDKVPVKEEKLAVNPFSPATDCSFCHNQFYNEWRGTMHNLAFTDPFYAKMAEVASRETEGLTDKYCANCHIPIGVHTGQVPPVDGSGADTISLEGVSCDFCHAVEGAKGIGNGSFIVNPGGAKYGNLADADSPMHKTVYVELFKKAEFCGMCHSVSHPTNGLPLETTYEEWKNGPYAKEGIVCQDCHMTPTPGVKKPNPGKVARQGRERNHIYTHTFVGGNFWITEIMGAKEVAKLARERLQAAAKVEIVNVTKQGGMTKIKVRVSNVGAGHYLPTGLTESRQLWLEVTAYDGNGREVYSSGKLDQDGMLPEGTVIYHTEVVDESGQVTEKFWRATKILKDYRIPPKGYREEEFTIPNSSGSVIVKLNYRSANQAFLDELFGERKYTVPYLTIAQTRKKY</sequence>
<keyword evidence="3" id="KW-1185">Reference proteome</keyword>
<reference evidence="3" key="1">
    <citation type="submission" date="2016-12" db="EMBL/GenBank/DDBJ databases">
        <title>Draft Genome Sequences od Carboxydothermus pertinax and islandicus, Hydrogenogenic Carboxydotrophic Bacteria.</title>
        <authorList>
            <person name="Fukuyama Y."/>
            <person name="Ohmae K."/>
            <person name="Yoneda Y."/>
            <person name="Yoshida T."/>
            <person name="Sako Y."/>
        </authorList>
    </citation>
    <scope>NUCLEOTIDE SEQUENCE [LARGE SCALE GENOMIC DNA]</scope>
    <source>
        <strain evidence="3">SET</strain>
    </source>
</reference>
<accession>A0A1L8D5P4</accession>